<dbReference type="Proteomes" id="UP000193006">
    <property type="component" value="Chromosome"/>
</dbReference>
<dbReference type="EMBL" id="CP020814">
    <property type="protein sequence ID" value="ARK28789.1"/>
    <property type="molecule type" value="Genomic_DNA"/>
</dbReference>
<feature type="compositionally biased region" description="Polar residues" evidence="1">
    <location>
        <begin position="122"/>
        <end position="132"/>
    </location>
</feature>
<sequence>MEKYMKVNQPTSKVEGRKSFISMKLQHFSEPPEGGEGTPSADPEPPTDPTPSDPPANPPKSFNQDDVNGIVAKEAKKAQEKLLKQLGIEDFENAKDGMAKFREWQESQKSEQQKQAERLQELETNYSTASEENTSLKAQISAMKAGVLAESVEDVVTLAKTMVNDDVDMNAAIAKVVEKYPHFSQVQQEEEQKPSFSTGQHKKTPESQADQWLNAFK</sequence>
<feature type="compositionally biased region" description="Pro residues" evidence="1">
    <location>
        <begin position="42"/>
        <end position="58"/>
    </location>
</feature>
<dbReference type="KEGG" id="bkw:BkAM31D_02385"/>
<name>A0A1X9M5R8_9BACI</name>
<feature type="region of interest" description="Disordered" evidence="1">
    <location>
        <begin position="184"/>
        <end position="217"/>
    </location>
</feature>
<evidence type="ECO:0000313" key="3">
    <source>
        <dbReference type="Proteomes" id="UP000193006"/>
    </source>
</evidence>
<keyword evidence="3" id="KW-1185">Reference proteome</keyword>
<feature type="region of interest" description="Disordered" evidence="1">
    <location>
        <begin position="99"/>
        <end position="132"/>
    </location>
</feature>
<organism evidence="2 3">
    <name type="scientific">Halalkalibacter krulwichiae</name>
    <dbReference type="NCBI Taxonomy" id="199441"/>
    <lineage>
        <taxon>Bacteria</taxon>
        <taxon>Bacillati</taxon>
        <taxon>Bacillota</taxon>
        <taxon>Bacilli</taxon>
        <taxon>Bacillales</taxon>
        <taxon>Bacillaceae</taxon>
        <taxon>Halalkalibacter</taxon>
    </lineage>
</organism>
<evidence type="ECO:0008006" key="4">
    <source>
        <dbReference type="Google" id="ProtNLM"/>
    </source>
</evidence>
<gene>
    <name evidence="2" type="ORF">BkAM31D_02385</name>
</gene>
<feature type="compositionally biased region" description="Basic and acidic residues" evidence="1">
    <location>
        <begin position="99"/>
        <end position="121"/>
    </location>
</feature>
<feature type="region of interest" description="Disordered" evidence="1">
    <location>
        <begin position="1"/>
        <end position="73"/>
    </location>
</feature>
<evidence type="ECO:0000256" key="1">
    <source>
        <dbReference type="SAM" id="MobiDB-lite"/>
    </source>
</evidence>
<protein>
    <recommendedName>
        <fullName evidence="4">Phage minor structural protein GP20</fullName>
    </recommendedName>
</protein>
<evidence type="ECO:0000313" key="2">
    <source>
        <dbReference type="EMBL" id="ARK28789.1"/>
    </source>
</evidence>
<dbReference type="RefSeq" id="WP_066158372.1">
    <property type="nucleotide sequence ID" value="NZ_CP020814.1"/>
</dbReference>
<proteinExistence type="predicted"/>
<dbReference type="STRING" id="199441.BkAM31D_02385"/>
<reference evidence="2 3" key="1">
    <citation type="submission" date="2017-04" db="EMBL/GenBank/DDBJ databases">
        <title>Bacillus krulwichiae AM31D Genome sequencing and assembly.</title>
        <authorList>
            <person name="Krulwich T.A."/>
            <person name="Anastor L."/>
            <person name="Ehrlich R."/>
            <person name="Ehrlich G.D."/>
            <person name="Janto B."/>
        </authorList>
    </citation>
    <scope>NUCLEOTIDE SEQUENCE [LARGE SCALE GENOMIC DNA]</scope>
    <source>
        <strain evidence="2 3">AM31D</strain>
    </source>
</reference>
<accession>A0A1X9M5R8</accession>
<dbReference type="AlphaFoldDB" id="A0A1X9M5R8"/>